<dbReference type="Proteomes" id="UP000007947">
    <property type="component" value="Chromosome"/>
</dbReference>
<keyword evidence="8" id="KW-1185">Reference proteome</keyword>
<comment type="subcellular location">
    <subcellularLocation>
        <location evidence="1">Cell inner membrane</location>
    </subcellularLocation>
</comment>
<dbReference type="PANTHER" id="PTHR30606">
    <property type="entry name" value="LIPID A BIOSYNTHESIS LAUROYL ACYLTRANSFERASE"/>
    <property type="match status" value="1"/>
</dbReference>
<keyword evidence="4 7" id="KW-0808">Transferase</keyword>
<dbReference type="eggNOG" id="COG1560">
    <property type="taxonomic scope" value="Bacteria"/>
</dbReference>
<evidence type="ECO:0000256" key="5">
    <source>
        <dbReference type="ARBA" id="ARBA00023136"/>
    </source>
</evidence>
<dbReference type="KEGG" id="mph:MLP_23760"/>
<dbReference type="GO" id="GO:0016746">
    <property type="term" value="F:acyltransferase activity"/>
    <property type="evidence" value="ECO:0007669"/>
    <property type="project" value="UniProtKB-KW"/>
</dbReference>
<dbReference type="EMBL" id="AP012204">
    <property type="protein sequence ID" value="BAK35390.1"/>
    <property type="molecule type" value="Genomic_DNA"/>
</dbReference>
<keyword evidence="2" id="KW-1003">Cell membrane</keyword>
<dbReference type="RefSeq" id="WP_013863260.1">
    <property type="nucleotide sequence ID" value="NC_015635.1"/>
</dbReference>
<dbReference type="STRING" id="1032480.MLP_23760"/>
<accession>F5XFI3</accession>
<dbReference type="HOGENOM" id="CLU_049421_3_0_11"/>
<dbReference type="AlphaFoldDB" id="F5XFI3"/>
<evidence type="ECO:0000313" key="7">
    <source>
        <dbReference type="EMBL" id="BAK35390.1"/>
    </source>
</evidence>
<dbReference type="PANTHER" id="PTHR30606:SF10">
    <property type="entry name" value="PHOSPHATIDYLINOSITOL MANNOSIDE ACYLTRANSFERASE"/>
    <property type="match status" value="1"/>
</dbReference>
<proteinExistence type="predicted"/>
<dbReference type="EC" id="2.3.1.-" evidence="7"/>
<dbReference type="GO" id="GO:0009247">
    <property type="term" value="P:glycolipid biosynthetic process"/>
    <property type="evidence" value="ECO:0007669"/>
    <property type="project" value="UniProtKB-ARBA"/>
</dbReference>
<organism evidence="7 8">
    <name type="scientific">Microlunatus phosphovorus (strain ATCC 700054 / DSM 10555 / JCM 9379 / NBRC 101784 / NCIMB 13414 / VKM Ac-1990 / NM-1)</name>
    <dbReference type="NCBI Taxonomy" id="1032480"/>
    <lineage>
        <taxon>Bacteria</taxon>
        <taxon>Bacillati</taxon>
        <taxon>Actinomycetota</taxon>
        <taxon>Actinomycetes</taxon>
        <taxon>Propionibacteriales</taxon>
        <taxon>Propionibacteriaceae</taxon>
        <taxon>Microlunatus</taxon>
    </lineage>
</organism>
<evidence type="ECO:0000256" key="4">
    <source>
        <dbReference type="ARBA" id="ARBA00022679"/>
    </source>
</evidence>
<dbReference type="CDD" id="cd07984">
    <property type="entry name" value="LPLAT_LABLAT-like"/>
    <property type="match status" value="1"/>
</dbReference>
<dbReference type="Pfam" id="PF03279">
    <property type="entry name" value="Lip_A_acyltrans"/>
    <property type="match status" value="1"/>
</dbReference>
<evidence type="ECO:0000256" key="2">
    <source>
        <dbReference type="ARBA" id="ARBA00022475"/>
    </source>
</evidence>
<evidence type="ECO:0000256" key="1">
    <source>
        <dbReference type="ARBA" id="ARBA00004533"/>
    </source>
</evidence>
<reference evidence="7 8" key="1">
    <citation type="submission" date="2011-05" db="EMBL/GenBank/DDBJ databases">
        <title>Whole genome sequence of Microlunatus phosphovorus NM-1.</title>
        <authorList>
            <person name="Hosoyama A."/>
            <person name="Sasaki K."/>
            <person name="Harada T."/>
            <person name="Igarashi R."/>
            <person name="Kawakoshi A."/>
            <person name="Sasagawa M."/>
            <person name="Fukada J."/>
            <person name="Nakamura S."/>
            <person name="Katano Y."/>
            <person name="Hanada S."/>
            <person name="Kamagata Y."/>
            <person name="Nakamura N."/>
            <person name="Yamazaki S."/>
            <person name="Fujita N."/>
        </authorList>
    </citation>
    <scope>NUCLEOTIDE SEQUENCE [LARGE SCALE GENOMIC DNA]</scope>
    <source>
        <strain evidence="8">ATCC 700054 / DSM 10555 / JCM 9379 / NBRC 101784 / NCIMB 13414 / VKM Ac-1990 / NM-1</strain>
    </source>
</reference>
<evidence type="ECO:0000256" key="3">
    <source>
        <dbReference type="ARBA" id="ARBA00022519"/>
    </source>
</evidence>
<sequence length="308" mass="33830">MNSDLSDPTVARATTESGNSALWNRVVRGVYRAGWRTVGAVPQALLRPPTAAGAALAARTRGRHLTNLRLNLSVASGRLADDRLVAAALRSYLRTLTEVLSLPRWRPDQIVSRVQVPDAPRLRHRQAESGAIVVLPHSGNWDLAGAWACLSGFPVTTVVEVLDPEAYEDFLDFRRSLGMEPIGHTEPDVLSRLADALSQGRTVCLLGDRDLTRTGVWVRWAGRPVRLPAGPALLARRTGAALIPGVCQFVDDTSMRIELGPEVDHRPGPEGLRDMTQQVADHFAAAIRRQPQDWPMLQPFFTGREIDR</sequence>
<keyword evidence="5" id="KW-0472">Membrane</keyword>
<dbReference type="NCBIfam" id="NF005919">
    <property type="entry name" value="PRK07920.1"/>
    <property type="match status" value="1"/>
</dbReference>
<evidence type="ECO:0000313" key="8">
    <source>
        <dbReference type="Proteomes" id="UP000007947"/>
    </source>
</evidence>
<keyword evidence="6 7" id="KW-0012">Acyltransferase</keyword>
<dbReference type="GO" id="GO:0005886">
    <property type="term" value="C:plasma membrane"/>
    <property type="evidence" value="ECO:0007669"/>
    <property type="project" value="UniProtKB-SubCell"/>
</dbReference>
<keyword evidence="3" id="KW-0997">Cell inner membrane</keyword>
<protein>
    <submittedName>
        <fullName evidence="7">Acyltransferase</fullName>
        <ecNumber evidence="7">2.3.1.-</ecNumber>
    </submittedName>
</protein>
<evidence type="ECO:0000256" key="6">
    <source>
        <dbReference type="ARBA" id="ARBA00023315"/>
    </source>
</evidence>
<dbReference type="InterPro" id="IPR004960">
    <property type="entry name" value="LipA_acyltrans"/>
</dbReference>
<gene>
    <name evidence="7" type="ordered locus">MLP_23760</name>
</gene>
<name>F5XFI3_MICPN</name>
<dbReference type="OrthoDB" id="9803456at2"/>